<name>A0A1N7SXE8_9BURK</name>
<accession>A0A1N7SXE8</accession>
<evidence type="ECO:0000313" key="1">
    <source>
        <dbReference type="EMBL" id="SIT52122.1"/>
    </source>
</evidence>
<evidence type="ECO:0000313" key="2">
    <source>
        <dbReference type="Proteomes" id="UP000195569"/>
    </source>
</evidence>
<organism evidence="1 2">
    <name type="scientific">Paraburkholderia piptadeniae</name>
    <dbReference type="NCBI Taxonomy" id="1701573"/>
    <lineage>
        <taxon>Bacteria</taxon>
        <taxon>Pseudomonadati</taxon>
        <taxon>Pseudomonadota</taxon>
        <taxon>Betaproteobacteria</taxon>
        <taxon>Burkholderiales</taxon>
        <taxon>Burkholderiaceae</taxon>
        <taxon>Paraburkholderia</taxon>
    </lineage>
</organism>
<sequence>MHVSVVCDAPLGTSKLPLVATRPAVSVIAQLRVSALPAFVVNASGKSAPDANMRVPSLPGVSAEIRVPPAAAPAFTGEAQLMPPTVLPLAVALAADAPGCWETLFVDALVEPVLVEDALVEAASLLPPPPPPQPERRIAIEEETRRELSFMKCEWAIEIRPKTPGKNARMRTLDFEVGFPARRVVLTSPTTGATRCR</sequence>
<keyword evidence="2" id="KW-1185">Reference proteome</keyword>
<reference evidence="1" key="1">
    <citation type="submission" date="2016-12" db="EMBL/GenBank/DDBJ databases">
        <authorList>
            <person name="Moulin L."/>
        </authorList>
    </citation>
    <scope>NUCLEOTIDE SEQUENCE [LARGE SCALE GENOMIC DNA]</scope>
    <source>
        <strain evidence="1">STM 7183</strain>
    </source>
</reference>
<gene>
    <name evidence="1" type="ORF">BN2476_1960002</name>
</gene>
<dbReference type="EMBL" id="CYGY02000196">
    <property type="protein sequence ID" value="SIT52122.1"/>
    <property type="molecule type" value="Genomic_DNA"/>
</dbReference>
<dbReference type="AlphaFoldDB" id="A0A1N7SXE8"/>
<dbReference type="Proteomes" id="UP000195569">
    <property type="component" value="Unassembled WGS sequence"/>
</dbReference>
<proteinExistence type="predicted"/>
<comment type="caution">
    <text evidence="1">The sequence shown here is derived from an EMBL/GenBank/DDBJ whole genome shotgun (WGS) entry which is preliminary data.</text>
</comment>
<protein>
    <submittedName>
        <fullName evidence="1">Uncharacterized protein</fullName>
    </submittedName>
</protein>